<dbReference type="EMBL" id="CP129013">
    <property type="protein sequence ID" value="WLR41351.1"/>
    <property type="molecule type" value="Genomic_DNA"/>
</dbReference>
<dbReference type="CDD" id="cd18773">
    <property type="entry name" value="PDC1_HK_sensor"/>
    <property type="match status" value="1"/>
</dbReference>
<keyword evidence="4" id="KW-1133">Transmembrane helix</keyword>
<organism evidence="6 7">
    <name type="scientific">Bacillus carboniphilus</name>
    <dbReference type="NCBI Taxonomy" id="86663"/>
    <lineage>
        <taxon>Bacteria</taxon>
        <taxon>Bacillati</taxon>
        <taxon>Bacillota</taxon>
        <taxon>Bacilli</taxon>
        <taxon>Bacillales</taxon>
        <taxon>Bacillaceae</taxon>
        <taxon>Bacillus</taxon>
    </lineage>
</organism>
<evidence type="ECO:0000256" key="4">
    <source>
        <dbReference type="SAM" id="Phobius"/>
    </source>
</evidence>
<sequence length="490" mass="54453">MTKGKRKEKRLSRQISRVILMLLIVYLIGNSLLLYYTSLQSVKNSISEYTINNAKFISSKIEAQDYRSFIKAKNKNVQYFQIEKQLREFKENTDSEYVYLVEIDEETNKPVILIDGGNSDSKVRYDIGDPLPNISKATIERVLKDDAFVTDVLYDNEKGEYLTAFSPIIDEKGEVIGVVGVDANTSMISSITYSVLMDQLPVVIVTNLIALTVIVLFIYRYINKRLKPLTKITTVAKFIATGKLTTAKGVSMELSLSENSEIGQLSSSIVKMNEDLEAMVSSIIAISRQVRERSIQLSQSSSEMKQGTGQIASTMQEIASGVEVQVERTSHLSDDMRKYVSVIKMAKDNGDMAKNSAIEVVGTTEEGVDLMEKSVHSMSNIHKSVSESLTKVNSLQDQTKSVNNLVTVIQTIAEQTNLLALNAAIEAARAGEHGRGFAVVADEVRKLAEQVSTSVEEITNIVGSVQNETTEVSKHLKKMYLKQLRKAMVE</sequence>
<dbReference type="SMART" id="SM00283">
    <property type="entry name" value="MA"/>
    <property type="match status" value="1"/>
</dbReference>
<dbReference type="InterPro" id="IPR004089">
    <property type="entry name" value="MCPsignal_dom"/>
</dbReference>
<dbReference type="PANTHER" id="PTHR32089">
    <property type="entry name" value="METHYL-ACCEPTING CHEMOTAXIS PROTEIN MCPB"/>
    <property type="match status" value="1"/>
</dbReference>
<evidence type="ECO:0000313" key="7">
    <source>
        <dbReference type="Proteomes" id="UP001197974"/>
    </source>
</evidence>
<keyword evidence="7" id="KW-1185">Reference proteome</keyword>
<name>A0ABY9JPP7_9BACI</name>
<dbReference type="PANTHER" id="PTHR32089:SF112">
    <property type="entry name" value="LYSOZYME-LIKE PROTEIN-RELATED"/>
    <property type="match status" value="1"/>
</dbReference>
<dbReference type="InterPro" id="IPR004090">
    <property type="entry name" value="Chemotax_Me-accpt_rcpt"/>
</dbReference>
<dbReference type="Pfam" id="PF00015">
    <property type="entry name" value="MCPsignal"/>
    <property type="match status" value="1"/>
</dbReference>
<gene>
    <name evidence="6" type="ORF">LC087_10540</name>
</gene>
<feature type="domain" description="Methyl-accepting transducer" evidence="5">
    <location>
        <begin position="300"/>
        <end position="478"/>
    </location>
</feature>
<dbReference type="RefSeq" id="WP_306019546.1">
    <property type="nucleotide sequence ID" value="NZ_CP129013.1"/>
</dbReference>
<dbReference type="PROSITE" id="PS50111">
    <property type="entry name" value="CHEMOTAXIS_TRANSDUC_2"/>
    <property type="match status" value="1"/>
</dbReference>
<dbReference type="Proteomes" id="UP001197974">
    <property type="component" value="Chromosome"/>
</dbReference>
<feature type="transmembrane region" description="Helical" evidence="4">
    <location>
        <begin position="200"/>
        <end position="222"/>
    </location>
</feature>
<protein>
    <submittedName>
        <fullName evidence="6">Methyl-accepting chemotaxis protein</fullName>
    </submittedName>
</protein>
<keyword evidence="4" id="KW-0812">Transmembrane</keyword>
<proteinExistence type="inferred from homology"/>
<evidence type="ECO:0000256" key="2">
    <source>
        <dbReference type="ARBA" id="ARBA00029447"/>
    </source>
</evidence>
<dbReference type="SUPFAM" id="SSF58104">
    <property type="entry name" value="Methyl-accepting chemotaxis protein (MCP) signaling domain"/>
    <property type="match status" value="1"/>
</dbReference>
<feature type="transmembrane region" description="Helical" evidence="4">
    <location>
        <begin position="15"/>
        <end position="36"/>
    </location>
</feature>
<reference evidence="6 7" key="1">
    <citation type="submission" date="2023-06" db="EMBL/GenBank/DDBJ databases">
        <title>Five Gram-positive bacteria isolated from mangrove sediments in Shenzhen, Guangdong, China.</title>
        <authorList>
            <person name="Yu S."/>
            <person name="Zheng W."/>
            <person name="Huang Y."/>
        </authorList>
    </citation>
    <scope>NUCLEOTIDE SEQUENCE [LARGE SCALE GENOMIC DNA]</scope>
    <source>
        <strain evidence="6 7">SaN35-3</strain>
    </source>
</reference>
<dbReference type="InterPro" id="IPR029151">
    <property type="entry name" value="Sensor-like_sf"/>
</dbReference>
<evidence type="ECO:0000256" key="1">
    <source>
        <dbReference type="ARBA" id="ARBA00023224"/>
    </source>
</evidence>
<comment type="similarity">
    <text evidence="2">Belongs to the methyl-accepting chemotaxis (MCP) protein family.</text>
</comment>
<accession>A0ABY9JPP7</accession>
<evidence type="ECO:0000313" key="6">
    <source>
        <dbReference type="EMBL" id="WLR41351.1"/>
    </source>
</evidence>
<evidence type="ECO:0000256" key="3">
    <source>
        <dbReference type="PROSITE-ProRule" id="PRU00284"/>
    </source>
</evidence>
<keyword evidence="4" id="KW-0472">Membrane</keyword>
<dbReference type="PRINTS" id="PR00260">
    <property type="entry name" value="CHEMTRNSDUCR"/>
</dbReference>
<dbReference type="Gene3D" id="1.10.287.950">
    <property type="entry name" value="Methyl-accepting chemotaxis protein"/>
    <property type="match status" value="1"/>
</dbReference>
<keyword evidence="1 3" id="KW-0807">Transducer</keyword>
<evidence type="ECO:0000259" key="5">
    <source>
        <dbReference type="PROSITE" id="PS50111"/>
    </source>
</evidence>
<dbReference type="SUPFAM" id="SSF103190">
    <property type="entry name" value="Sensory domain-like"/>
    <property type="match status" value="1"/>
</dbReference>